<dbReference type="Pfam" id="PF00249">
    <property type="entry name" value="Myb_DNA-binding"/>
    <property type="match status" value="1"/>
</dbReference>
<evidence type="ECO:0000259" key="8">
    <source>
        <dbReference type="PROSITE" id="PS50934"/>
    </source>
</evidence>
<evidence type="ECO:0000313" key="11">
    <source>
        <dbReference type="Proteomes" id="UP000308549"/>
    </source>
</evidence>
<dbReference type="InterPro" id="IPR007526">
    <property type="entry name" value="SWIRM"/>
</dbReference>
<evidence type="ECO:0000259" key="9">
    <source>
        <dbReference type="PROSITE" id="PS51293"/>
    </source>
</evidence>
<dbReference type="PANTHER" id="PTHR12802:SF41">
    <property type="entry name" value="BRAHMA ASSOCIATED PROTEIN 155 KDA"/>
    <property type="match status" value="1"/>
</dbReference>
<dbReference type="InterPro" id="IPR001005">
    <property type="entry name" value="SANT/Myb"/>
</dbReference>
<dbReference type="InterPro" id="IPR017884">
    <property type="entry name" value="SANT_dom"/>
</dbReference>
<proteinExistence type="predicted"/>
<dbReference type="InterPro" id="IPR036388">
    <property type="entry name" value="WH-like_DNA-bd_sf"/>
</dbReference>
<evidence type="ECO:0000256" key="3">
    <source>
        <dbReference type="ARBA" id="ARBA00023163"/>
    </source>
</evidence>
<evidence type="ECO:0000313" key="10">
    <source>
        <dbReference type="EMBL" id="TKA24864.1"/>
    </source>
</evidence>
<dbReference type="InterPro" id="IPR032451">
    <property type="entry name" value="SMARCC_C"/>
</dbReference>
<dbReference type="CDD" id="cd02336">
    <property type="entry name" value="ZZ_RSC8"/>
    <property type="match status" value="1"/>
</dbReference>
<dbReference type="FunFam" id="1.10.10.10:FF:000020">
    <property type="entry name" value="SWI/SNF complex subunit SMARCC2 isoform c"/>
    <property type="match status" value="1"/>
</dbReference>
<dbReference type="CDD" id="cd00167">
    <property type="entry name" value="SANT"/>
    <property type="match status" value="1"/>
</dbReference>
<dbReference type="PROSITE" id="PS51293">
    <property type="entry name" value="SANT"/>
    <property type="match status" value="1"/>
</dbReference>
<evidence type="ECO:0008006" key="12">
    <source>
        <dbReference type="Google" id="ProtNLM"/>
    </source>
</evidence>
<dbReference type="Pfam" id="PF04433">
    <property type="entry name" value="SWIRM"/>
    <property type="match status" value="1"/>
</dbReference>
<dbReference type="FunFam" id="1.10.10.60:FF:000014">
    <property type="entry name" value="SWI/SNF complex subunit SMARCC2 isoform C"/>
    <property type="match status" value="1"/>
</dbReference>
<dbReference type="GO" id="GO:0042393">
    <property type="term" value="F:histone binding"/>
    <property type="evidence" value="ECO:0007669"/>
    <property type="project" value="TreeGrafter"/>
</dbReference>
<dbReference type="GO" id="GO:0006338">
    <property type="term" value="P:chromatin remodeling"/>
    <property type="evidence" value="ECO:0007669"/>
    <property type="project" value="UniProtKB-ARBA"/>
</dbReference>
<keyword evidence="3" id="KW-0804">Transcription</keyword>
<keyword evidence="1" id="KW-0805">Transcription regulation</keyword>
<feature type="region of interest" description="Disordered" evidence="6">
    <location>
        <begin position="535"/>
        <end position="580"/>
    </location>
</feature>
<evidence type="ECO:0000256" key="1">
    <source>
        <dbReference type="ARBA" id="ARBA00023015"/>
    </source>
</evidence>
<reference evidence="10 11" key="1">
    <citation type="submission" date="2017-03" db="EMBL/GenBank/DDBJ databases">
        <title>Genomes of endolithic fungi from Antarctica.</title>
        <authorList>
            <person name="Coleine C."/>
            <person name="Masonjones S."/>
            <person name="Stajich J.E."/>
        </authorList>
    </citation>
    <scope>NUCLEOTIDE SEQUENCE [LARGE SCALE GENOMIC DNA]</scope>
    <source>
        <strain evidence="10 11">CCFEE 6315</strain>
    </source>
</reference>
<evidence type="ECO:0000256" key="5">
    <source>
        <dbReference type="SAM" id="Coils"/>
    </source>
</evidence>
<dbReference type="GO" id="GO:0003677">
    <property type="term" value="F:DNA binding"/>
    <property type="evidence" value="ECO:0007669"/>
    <property type="project" value="UniProtKB-KW"/>
</dbReference>
<feature type="compositionally biased region" description="Low complexity" evidence="6">
    <location>
        <begin position="464"/>
        <end position="480"/>
    </location>
</feature>
<dbReference type="SUPFAM" id="SSF46689">
    <property type="entry name" value="Homeodomain-like"/>
    <property type="match status" value="2"/>
</dbReference>
<feature type="region of interest" description="Disordered" evidence="6">
    <location>
        <begin position="461"/>
        <end position="483"/>
    </location>
</feature>
<feature type="compositionally biased region" description="Basic and acidic residues" evidence="6">
    <location>
        <begin position="86"/>
        <end position="98"/>
    </location>
</feature>
<dbReference type="PANTHER" id="PTHR12802">
    <property type="entry name" value="SWI/SNF COMPLEX-RELATED"/>
    <property type="match status" value="1"/>
</dbReference>
<feature type="compositionally biased region" description="Low complexity" evidence="6">
    <location>
        <begin position="42"/>
        <end position="52"/>
    </location>
</feature>
<keyword evidence="4" id="KW-0539">Nucleus</keyword>
<feature type="compositionally biased region" description="Pro residues" evidence="6">
    <location>
        <begin position="563"/>
        <end position="574"/>
    </location>
</feature>
<protein>
    <recommendedName>
        <fullName evidence="12">SWIRM-domain-containing protein</fullName>
    </recommendedName>
</protein>
<dbReference type="InterPro" id="IPR009057">
    <property type="entry name" value="Homeodomain-like_sf"/>
</dbReference>
<evidence type="ECO:0000259" key="7">
    <source>
        <dbReference type="PROSITE" id="PS50090"/>
    </source>
</evidence>
<dbReference type="EMBL" id="NAJL01000040">
    <property type="protein sequence ID" value="TKA24864.1"/>
    <property type="molecule type" value="Genomic_DNA"/>
</dbReference>
<dbReference type="PROSITE" id="PS50934">
    <property type="entry name" value="SWIRM"/>
    <property type="match status" value="1"/>
</dbReference>
<comment type="caution">
    <text evidence="10">The sequence shown here is derived from an EMBL/GenBank/DDBJ whole genome shotgun (WGS) entry which is preliminary data.</text>
</comment>
<accession>A0A4U0TRW1</accession>
<dbReference type="GO" id="GO:0016514">
    <property type="term" value="C:SWI/SNF complex"/>
    <property type="evidence" value="ECO:0007669"/>
    <property type="project" value="TreeGrafter"/>
</dbReference>
<evidence type="ECO:0000256" key="4">
    <source>
        <dbReference type="ARBA" id="ARBA00023242"/>
    </source>
</evidence>
<keyword evidence="5" id="KW-0175">Coiled coil</keyword>
<dbReference type="Pfam" id="PF16495">
    <property type="entry name" value="SWIRM-assoc_1"/>
    <property type="match status" value="1"/>
</dbReference>
<dbReference type="Gene3D" id="1.10.10.60">
    <property type="entry name" value="Homeodomain-like"/>
    <property type="match status" value="1"/>
</dbReference>
<feature type="domain" description="SANT" evidence="9">
    <location>
        <begin position="409"/>
        <end position="460"/>
    </location>
</feature>
<evidence type="ECO:0000256" key="6">
    <source>
        <dbReference type="SAM" id="MobiDB-lite"/>
    </source>
</evidence>
<dbReference type="Proteomes" id="UP000308549">
    <property type="component" value="Unassembled WGS sequence"/>
</dbReference>
<dbReference type="SMART" id="SM00717">
    <property type="entry name" value="SANT"/>
    <property type="match status" value="1"/>
</dbReference>
<evidence type="ECO:0000256" key="2">
    <source>
        <dbReference type="ARBA" id="ARBA00023125"/>
    </source>
</evidence>
<dbReference type="Gene3D" id="1.10.10.10">
    <property type="entry name" value="Winged helix-like DNA-binding domain superfamily/Winged helix DNA-binding domain"/>
    <property type="match status" value="1"/>
</dbReference>
<name>A0A4U0TRW1_9PEZI</name>
<dbReference type="AlphaFoldDB" id="A0A4U0TRW1"/>
<feature type="coiled-coil region" evidence="5">
    <location>
        <begin position="608"/>
        <end position="642"/>
    </location>
</feature>
<keyword evidence="2" id="KW-0238">DNA-binding</keyword>
<feature type="compositionally biased region" description="Low complexity" evidence="6">
    <location>
        <begin position="538"/>
        <end position="561"/>
    </location>
</feature>
<dbReference type="InterPro" id="IPR041984">
    <property type="entry name" value="Rsc8/Ssr1/Ssr2_ZZ"/>
</dbReference>
<feature type="compositionally biased region" description="Polar residues" evidence="6">
    <location>
        <begin position="67"/>
        <end position="77"/>
    </location>
</feature>
<organism evidence="10 11">
    <name type="scientific">Salinomyces thailandicus</name>
    <dbReference type="NCBI Taxonomy" id="706561"/>
    <lineage>
        <taxon>Eukaryota</taxon>
        <taxon>Fungi</taxon>
        <taxon>Dikarya</taxon>
        <taxon>Ascomycota</taxon>
        <taxon>Pezizomycotina</taxon>
        <taxon>Dothideomycetes</taxon>
        <taxon>Dothideomycetidae</taxon>
        <taxon>Mycosphaerellales</taxon>
        <taxon>Teratosphaeriaceae</taxon>
        <taxon>Salinomyces</taxon>
    </lineage>
</organism>
<dbReference type="PROSITE" id="PS50090">
    <property type="entry name" value="MYB_LIKE"/>
    <property type="match status" value="1"/>
</dbReference>
<dbReference type="OrthoDB" id="118550at2759"/>
<feature type="domain" description="SWIRM" evidence="8">
    <location>
        <begin position="153"/>
        <end position="250"/>
    </location>
</feature>
<feature type="domain" description="Myb-like" evidence="7">
    <location>
        <begin position="410"/>
        <end position="456"/>
    </location>
</feature>
<keyword evidence="11" id="KW-1185">Reference proteome</keyword>
<feature type="region of interest" description="Disordered" evidence="6">
    <location>
        <begin position="309"/>
        <end position="330"/>
    </location>
</feature>
<feature type="region of interest" description="Disordered" evidence="6">
    <location>
        <begin position="268"/>
        <end position="292"/>
    </location>
</feature>
<dbReference type="GO" id="GO:0045893">
    <property type="term" value="P:positive regulation of DNA-templated transcription"/>
    <property type="evidence" value="ECO:0007669"/>
    <property type="project" value="TreeGrafter"/>
</dbReference>
<sequence length="695" mass="75846">MEDDGGGLADESKQAPAQASDDMIAQENAQVEARQAQEQDGDTTMAEGTEAEAASERERAMDEAETGASSQSVQKPVSDNPLDAPEGPRPETAEGRGEAEDEEMGEAKEEYVEGDATPAVEADAPVDAAAPAITKAAVEQSARAHLIEQNHAIILPSYSAWFDMHQIHSIERKALPEFFNNRNRSKTPAVYKDYRDFMVNTYRLNPAEYLTVTACRRNLAGDVCAIMRVHAFLEQWGLINYQVDPGTRPSNIGPPFTGHFRITADTPRGLQPLQPAPNTTTPGKPYPPTDRAATATKADLNLELRRNIYDDKGKDVTPADGEGSTTTALEGSLSKDVKQTFCYSCGKDCTRVRYHNSKNPPATATTPKPSKEQRYDLCSICFQEGRFPSSTTAADYVKLENASYRSLGDKDSPWSDSELLLLLEALELFDDNWESVADHVGTRTREECVLRFLQLEIEDPYLDSQPQQSQRAQQSTTNTSHDLTYLSGGRLPFSNYDNPVLSVLAFLASLADPVTTAQAAGKSIDVLRKNLRQQIEPSTAGASTTETNTITTSTTTTTTTSDPAPPFKPEPPSDSTPTDIPATLLTLTATRSAALASHTERHLTSQISAAVNLQLSKLETKMQQFEQMEALLRAERREVERERLGLFLERVEFRRRVAAAEAGKGGAEEGMLGVVGAEVEGGMEGLLGEGVRHEI</sequence>
<gene>
    <name evidence="10" type="ORF">B0A50_06593</name>
</gene>
<feature type="region of interest" description="Disordered" evidence="6">
    <location>
        <begin position="1"/>
        <end position="115"/>
    </location>
</feature>